<evidence type="ECO:0000313" key="4">
    <source>
        <dbReference type="Proteomes" id="UP000054010"/>
    </source>
</evidence>
<dbReference type="STRING" id="765420.OSCT_2260"/>
<dbReference type="HOGENOM" id="CLU_089475_6_3_0"/>
<comment type="function">
    <text evidence="2">One of several proteins that assist in the late maturation steps of the functional core of the 30S ribosomal subunit. Associates with free 30S ribosomal subunits (but not with 30S subunits that are part of 70S ribosomes or polysomes). Required for efficient processing of 16S rRNA. May interact with the 5'-terminal helix region of 16S rRNA.</text>
</comment>
<keyword evidence="4" id="KW-1185">Reference proteome</keyword>
<dbReference type="Gene3D" id="3.30.300.20">
    <property type="match status" value="1"/>
</dbReference>
<dbReference type="InterPro" id="IPR000238">
    <property type="entry name" value="RbfA"/>
</dbReference>
<dbReference type="Pfam" id="PF02033">
    <property type="entry name" value="RBFA"/>
    <property type="match status" value="1"/>
</dbReference>
<dbReference type="PANTHER" id="PTHR33515:SF1">
    <property type="entry name" value="RIBOSOME-BINDING FACTOR A, CHLOROPLASTIC-RELATED"/>
    <property type="match status" value="1"/>
</dbReference>
<gene>
    <name evidence="2" type="primary">rbfA</name>
    <name evidence="3" type="ORF">OSCT_2260</name>
</gene>
<proteinExistence type="inferred from homology"/>
<reference evidence="3 4" key="1">
    <citation type="journal article" date="2011" name="J. Bacteriol.">
        <title>Draft genome sequence of the anoxygenic filamentous phototrophic bacterium Oscillochloris trichoides subsp. DG-6.</title>
        <authorList>
            <person name="Kuznetsov B.B."/>
            <person name="Ivanovsky R.N."/>
            <person name="Keppen O.I."/>
            <person name="Sukhacheva M.V."/>
            <person name="Bumazhkin B.K."/>
            <person name="Patutina E.O."/>
            <person name="Beletsky A.V."/>
            <person name="Mardanov A.V."/>
            <person name="Baslerov R.V."/>
            <person name="Panteleeva A.N."/>
            <person name="Kolganova T.V."/>
            <person name="Ravin N.V."/>
            <person name="Skryabin K.G."/>
        </authorList>
    </citation>
    <scope>NUCLEOTIDE SEQUENCE [LARGE SCALE GENOMIC DNA]</scope>
    <source>
        <strain evidence="3 4">DG-6</strain>
    </source>
</reference>
<name>E1IFZ6_9CHLR</name>
<keyword evidence="2" id="KW-0963">Cytoplasm</keyword>
<dbReference type="EMBL" id="ADVR01000097">
    <property type="protein sequence ID" value="EFO79885.1"/>
    <property type="molecule type" value="Genomic_DNA"/>
</dbReference>
<organism evidence="3 4">
    <name type="scientific">Oscillochloris trichoides DG-6</name>
    <dbReference type="NCBI Taxonomy" id="765420"/>
    <lineage>
        <taxon>Bacteria</taxon>
        <taxon>Bacillati</taxon>
        <taxon>Chloroflexota</taxon>
        <taxon>Chloroflexia</taxon>
        <taxon>Chloroflexales</taxon>
        <taxon>Chloroflexineae</taxon>
        <taxon>Oscillochloridaceae</taxon>
        <taxon>Oscillochloris</taxon>
    </lineage>
</organism>
<comment type="caution">
    <text evidence="3">The sequence shown here is derived from an EMBL/GenBank/DDBJ whole genome shotgun (WGS) entry which is preliminary data.</text>
</comment>
<comment type="subunit">
    <text evidence="2">Monomer. Binds 30S ribosomal subunits, but not 50S ribosomal subunits or 70S ribosomes.</text>
</comment>
<dbReference type="PANTHER" id="PTHR33515">
    <property type="entry name" value="RIBOSOME-BINDING FACTOR A, CHLOROPLASTIC-RELATED"/>
    <property type="match status" value="1"/>
</dbReference>
<dbReference type="NCBIfam" id="TIGR00082">
    <property type="entry name" value="rbfA"/>
    <property type="match status" value="1"/>
</dbReference>
<dbReference type="AlphaFoldDB" id="E1IFZ6"/>
<dbReference type="GO" id="GO:0030490">
    <property type="term" value="P:maturation of SSU-rRNA"/>
    <property type="evidence" value="ECO:0007669"/>
    <property type="project" value="UniProtKB-UniRule"/>
</dbReference>
<dbReference type="InterPro" id="IPR023799">
    <property type="entry name" value="RbfA_dom_sf"/>
</dbReference>
<protein>
    <recommendedName>
        <fullName evidence="2">Ribosome-binding factor A</fullName>
    </recommendedName>
</protein>
<evidence type="ECO:0000256" key="1">
    <source>
        <dbReference type="ARBA" id="ARBA00022517"/>
    </source>
</evidence>
<evidence type="ECO:0000313" key="3">
    <source>
        <dbReference type="EMBL" id="EFO79885.1"/>
    </source>
</evidence>
<dbReference type="InterPro" id="IPR015946">
    <property type="entry name" value="KH_dom-like_a/b"/>
</dbReference>
<dbReference type="Proteomes" id="UP000054010">
    <property type="component" value="Unassembled WGS sequence"/>
</dbReference>
<comment type="similarity">
    <text evidence="2">Belongs to the RbfA family.</text>
</comment>
<dbReference type="GO" id="GO:0005829">
    <property type="term" value="C:cytosol"/>
    <property type="evidence" value="ECO:0007669"/>
    <property type="project" value="TreeGrafter"/>
</dbReference>
<sequence>MPGMERWVTLHPRFFFPMSKQRLQQIGDRIQQVLGAVIQSEIKDPRVGFATVTGVEVSADLQHATVRISIMGDAEEQAATMAGLQRARSFLRRRVADELRHMRFVPELHLVQDTSLDYTIHIEQVLRQVEEERRANPPKLDDD</sequence>
<evidence type="ECO:0000256" key="2">
    <source>
        <dbReference type="HAMAP-Rule" id="MF_00003"/>
    </source>
</evidence>
<dbReference type="HAMAP" id="MF_00003">
    <property type="entry name" value="RbfA"/>
    <property type="match status" value="1"/>
</dbReference>
<dbReference type="SUPFAM" id="SSF89919">
    <property type="entry name" value="Ribosome-binding factor A, RbfA"/>
    <property type="match status" value="1"/>
</dbReference>
<dbReference type="GO" id="GO:0043024">
    <property type="term" value="F:ribosomal small subunit binding"/>
    <property type="evidence" value="ECO:0007669"/>
    <property type="project" value="TreeGrafter"/>
</dbReference>
<keyword evidence="1 2" id="KW-0690">Ribosome biogenesis</keyword>
<comment type="subcellular location">
    <subcellularLocation>
        <location evidence="2">Cytoplasm</location>
    </subcellularLocation>
</comment>
<dbReference type="eggNOG" id="COG0858">
    <property type="taxonomic scope" value="Bacteria"/>
</dbReference>
<accession>E1IFZ6</accession>